<dbReference type="Proteomes" id="UP001303889">
    <property type="component" value="Unassembled WGS sequence"/>
</dbReference>
<dbReference type="GO" id="GO:0016020">
    <property type="term" value="C:membrane"/>
    <property type="evidence" value="ECO:0007669"/>
    <property type="project" value="UniProtKB-SubCell"/>
</dbReference>
<evidence type="ECO:0000256" key="5">
    <source>
        <dbReference type="ARBA" id="ARBA00038359"/>
    </source>
</evidence>
<feature type="transmembrane region" description="Helical" evidence="7">
    <location>
        <begin position="40"/>
        <end position="59"/>
    </location>
</feature>
<evidence type="ECO:0000256" key="3">
    <source>
        <dbReference type="ARBA" id="ARBA00022989"/>
    </source>
</evidence>
<feature type="transmembrane region" description="Helical" evidence="7">
    <location>
        <begin position="158"/>
        <end position="181"/>
    </location>
</feature>
<gene>
    <name evidence="9" type="ORF">C8A05DRAFT_20632</name>
</gene>
<evidence type="ECO:0000259" key="8">
    <source>
        <dbReference type="Pfam" id="PF20684"/>
    </source>
</evidence>
<dbReference type="AlphaFoldDB" id="A0AAN6RMP9"/>
<evidence type="ECO:0000256" key="2">
    <source>
        <dbReference type="ARBA" id="ARBA00022692"/>
    </source>
</evidence>
<dbReference type="Pfam" id="PF20684">
    <property type="entry name" value="Fung_rhodopsin"/>
    <property type="match status" value="1"/>
</dbReference>
<keyword evidence="10" id="KW-1185">Reference proteome</keyword>
<dbReference type="EMBL" id="MU856744">
    <property type="protein sequence ID" value="KAK3896374.1"/>
    <property type="molecule type" value="Genomic_DNA"/>
</dbReference>
<proteinExistence type="inferred from homology"/>
<organism evidence="9 10">
    <name type="scientific">Staphylotrichum tortipilum</name>
    <dbReference type="NCBI Taxonomy" id="2831512"/>
    <lineage>
        <taxon>Eukaryota</taxon>
        <taxon>Fungi</taxon>
        <taxon>Dikarya</taxon>
        <taxon>Ascomycota</taxon>
        <taxon>Pezizomycotina</taxon>
        <taxon>Sordariomycetes</taxon>
        <taxon>Sordariomycetidae</taxon>
        <taxon>Sordariales</taxon>
        <taxon>Chaetomiaceae</taxon>
        <taxon>Staphylotrichum</taxon>
    </lineage>
</organism>
<accession>A0AAN6RMP9</accession>
<feature type="region of interest" description="Disordered" evidence="6">
    <location>
        <begin position="233"/>
        <end position="272"/>
    </location>
</feature>
<dbReference type="InterPro" id="IPR052337">
    <property type="entry name" value="SAT4-like"/>
</dbReference>
<keyword evidence="2 7" id="KW-0812">Transmembrane</keyword>
<reference evidence="9" key="1">
    <citation type="journal article" date="2023" name="Mol. Phylogenet. Evol.">
        <title>Genome-scale phylogeny and comparative genomics of the fungal order Sordariales.</title>
        <authorList>
            <person name="Hensen N."/>
            <person name="Bonometti L."/>
            <person name="Westerberg I."/>
            <person name="Brannstrom I.O."/>
            <person name="Guillou S."/>
            <person name="Cros-Aarteil S."/>
            <person name="Calhoun S."/>
            <person name="Haridas S."/>
            <person name="Kuo A."/>
            <person name="Mondo S."/>
            <person name="Pangilinan J."/>
            <person name="Riley R."/>
            <person name="LaButti K."/>
            <person name="Andreopoulos B."/>
            <person name="Lipzen A."/>
            <person name="Chen C."/>
            <person name="Yan M."/>
            <person name="Daum C."/>
            <person name="Ng V."/>
            <person name="Clum A."/>
            <person name="Steindorff A."/>
            <person name="Ohm R.A."/>
            <person name="Martin F."/>
            <person name="Silar P."/>
            <person name="Natvig D.O."/>
            <person name="Lalanne C."/>
            <person name="Gautier V."/>
            <person name="Ament-Velasquez S.L."/>
            <person name="Kruys A."/>
            <person name="Hutchinson M.I."/>
            <person name="Powell A.J."/>
            <person name="Barry K."/>
            <person name="Miller A.N."/>
            <person name="Grigoriev I.V."/>
            <person name="Debuchy R."/>
            <person name="Gladieux P."/>
            <person name="Hiltunen Thoren M."/>
            <person name="Johannesson H."/>
        </authorList>
    </citation>
    <scope>NUCLEOTIDE SEQUENCE</scope>
    <source>
        <strain evidence="9">CBS 103.79</strain>
    </source>
</reference>
<reference evidence="9" key="2">
    <citation type="submission" date="2023-05" db="EMBL/GenBank/DDBJ databases">
        <authorList>
            <consortium name="Lawrence Berkeley National Laboratory"/>
            <person name="Steindorff A."/>
            <person name="Hensen N."/>
            <person name="Bonometti L."/>
            <person name="Westerberg I."/>
            <person name="Brannstrom I.O."/>
            <person name="Guillou S."/>
            <person name="Cros-Aarteil S."/>
            <person name="Calhoun S."/>
            <person name="Haridas S."/>
            <person name="Kuo A."/>
            <person name="Mondo S."/>
            <person name="Pangilinan J."/>
            <person name="Riley R."/>
            <person name="Labutti K."/>
            <person name="Andreopoulos B."/>
            <person name="Lipzen A."/>
            <person name="Chen C."/>
            <person name="Yanf M."/>
            <person name="Daum C."/>
            <person name="Ng V."/>
            <person name="Clum A."/>
            <person name="Ohm R."/>
            <person name="Martin F."/>
            <person name="Silar P."/>
            <person name="Natvig D."/>
            <person name="Lalanne C."/>
            <person name="Gautier V."/>
            <person name="Ament-Velasquez S.L."/>
            <person name="Kruys A."/>
            <person name="Hutchinson M.I."/>
            <person name="Powell A.J."/>
            <person name="Barry K."/>
            <person name="Miller A.N."/>
            <person name="Grigoriev I.V."/>
            <person name="Debuchy R."/>
            <person name="Gladieux P."/>
            <person name="Thoren M.H."/>
            <person name="Johannesson H."/>
        </authorList>
    </citation>
    <scope>NUCLEOTIDE SEQUENCE</scope>
    <source>
        <strain evidence="9">CBS 103.79</strain>
    </source>
</reference>
<keyword evidence="3 7" id="KW-1133">Transmembrane helix</keyword>
<feature type="transmembrane region" description="Helical" evidence="7">
    <location>
        <begin position="71"/>
        <end position="92"/>
    </location>
</feature>
<feature type="domain" description="Rhodopsin" evidence="8">
    <location>
        <begin position="3"/>
        <end position="219"/>
    </location>
</feature>
<dbReference type="PANTHER" id="PTHR33048">
    <property type="entry name" value="PTH11-LIKE INTEGRAL MEMBRANE PROTEIN (AFU_ORTHOLOGUE AFUA_5G11245)"/>
    <property type="match status" value="1"/>
</dbReference>
<evidence type="ECO:0000313" key="10">
    <source>
        <dbReference type="Proteomes" id="UP001303889"/>
    </source>
</evidence>
<feature type="transmembrane region" description="Helical" evidence="7">
    <location>
        <begin position="193"/>
        <end position="217"/>
    </location>
</feature>
<comment type="subcellular location">
    <subcellularLocation>
        <location evidence="1">Membrane</location>
        <topology evidence="1">Multi-pass membrane protein</topology>
    </subcellularLocation>
</comment>
<sequence length="289" mass="32096">LYIVFTVVVLLGVKYGIGKHLEDVPPLDRPTAMMFRWVGTYLYITISALTKVAIGLFLLRICSQERWQRITLWAVMGIVAVFNVYYVFAAIFNCSPAEYQWTSYSPVPPDGECNNANLVTIPTYIAALLNVLADLILPLLPAMLVWKTKMETRKKISVYAVLVLGASIASIVRIPYAYLMLDKPEYLYVFEPLAAWSTVEIGLGLTASSLATLMPLFRKIKIFTRAAHHSGASSAGFKYQGQGRTPNALPSSPFADKGSGAPKKGNEDVEALKLKRQRSDEIELYRFGS</sequence>
<evidence type="ECO:0000256" key="7">
    <source>
        <dbReference type="SAM" id="Phobius"/>
    </source>
</evidence>
<dbReference type="PANTHER" id="PTHR33048:SF96">
    <property type="entry name" value="INTEGRAL MEMBRANE PROTEIN"/>
    <property type="match status" value="1"/>
</dbReference>
<comment type="caution">
    <text evidence="9">The sequence shown here is derived from an EMBL/GenBank/DDBJ whole genome shotgun (WGS) entry which is preliminary data.</text>
</comment>
<keyword evidence="4 7" id="KW-0472">Membrane</keyword>
<protein>
    <recommendedName>
        <fullName evidence="8">Rhodopsin domain-containing protein</fullName>
    </recommendedName>
</protein>
<dbReference type="InterPro" id="IPR049326">
    <property type="entry name" value="Rhodopsin_dom_fungi"/>
</dbReference>
<evidence type="ECO:0000256" key="1">
    <source>
        <dbReference type="ARBA" id="ARBA00004141"/>
    </source>
</evidence>
<comment type="similarity">
    <text evidence="5">Belongs to the SAT4 family.</text>
</comment>
<evidence type="ECO:0000256" key="4">
    <source>
        <dbReference type="ARBA" id="ARBA00023136"/>
    </source>
</evidence>
<feature type="transmembrane region" description="Helical" evidence="7">
    <location>
        <begin position="124"/>
        <end position="146"/>
    </location>
</feature>
<feature type="non-terminal residue" evidence="9">
    <location>
        <position position="1"/>
    </location>
</feature>
<evidence type="ECO:0000256" key="6">
    <source>
        <dbReference type="SAM" id="MobiDB-lite"/>
    </source>
</evidence>
<evidence type="ECO:0000313" key="9">
    <source>
        <dbReference type="EMBL" id="KAK3896374.1"/>
    </source>
</evidence>
<name>A0AAN6RMP9_9PEZI</name>